<protein>
    <submittedName>
        <fullName evidence="1">Uncharacterized protein</fullName>
    </submittedName>
</protein>
<dbReference type="Proteomes" id="UP001215280">
    <property type="component" value="Unassembled WGS sequence"/>
</dbReference>
<comment type="caution">
    <text evidence="1">The sequence shown here is derived from an EMBL/GenBank/DDBJ whole genome shotgun (WGS) entry which is preliminary data.</text>
</comment>
<name>A0AAD7N3D4_9AGAR</name>
<gene>
    <name evidence="1" type="ORF">DFH07DRAFT_964412</name>
</gene>
<keyword evidence="2" id="KW-1185">Reference proteome</keyword>
<dbReference type="AlphaFoldDB" id="A0AAD7N3D4"/>
<organism evidence="1 2">
    <name type="scientific">Mycena maculata</name>
    <dbReference type="NCBI Taxonomy" id="230809"/>
    <lineage>
        <taxon>Eukaryota</taxon>
        <taxon>Fungi</taxon>
        <taxon>Dikarya</taxon>
        <taxon>Basidiomycota</taxon>
        <taxon>Agaricomycotina</taxon>
        <taxon>Agaricomycetes</taxon>
        <taxon>Agaricomycetidae</taxon>
        <taxon>Agaricales</taxon>
        <taxon>Marasmiineae</taxon>
        <taxon>Mycenaceae</taxon>
        <taxon>Mycena</taxon>
    </lineage>
</organism>
<evidence type="ECO:0000313" key="2">
    <source>
        <dbReference type="Proteomes" id="UP001215280"/>
    </source>
</evidence>
<reference evidence="1" key="1">
    <citation type="submission" date="2023-03" db="EMBL/GenBank/DDBJ databases">
        <title>Massive genome expansion in bonnet fungi (Mycena s.s.) driven by repeated elements and novel gene families across ecological guilds.</title>
        <authorList>
            <consortium name="Lawrence Berkeley National Laboratory"/>
            <person name="Harder C.B."/>
            <person name="Miyauchi S."/>
            <person name="Viragh M."/>
            <person name="Kuo A."/>
            <person name="Thoen E."/>
            <person name="Andreopoulos B."/>
            <person name="Lu D."/>
            <person name="Skrede I."/>
            <person name="Drula E."/>
            <person name="Henrissat B."/>
            <person name="Morin E."/>
            <person name="Kohler A."/>
            <person name="Barry K."/>
            <person name="LaButti K."/>
            <person name="Morin E."/>
            <person name="Salamov A."/>
            <person name="Lipzen A."/>
            <person name="Mereny Z."/>
            <person name="Hegedus B."/>
            <person name="Baldrian P."/>
            <person name="Stursova M."/>
            <person name="Weitz H."/>
            <person name="Taylor A."/>
            <person name="Grigoriev I.V."/>
            <person name="Nagy L.G."/>
            <person name="Martin F."/>
            <person name="Kauserud H."/>
        </authorList>
    </citation>
    <scope>NUCLEOTIDE SEQUENCE</scope>
    <source>
        <strain evidence="1">CBHHK188m</strain>
    </source>
</reference>
<sequence length="198" mass="22343">MAPVVAQPLPQHLFLNDPESQSAYQTCQWLEGISWQTYVSDVYKVFSEALMVKTPAEVAARTLGYALVYSPTVEGWSCVAREINSCDGDPETLAGLAHLYIFGLIRVFRNPKGPTPLVSVDQSPRLSFEIDTDLHYETPLPPGKTPQALKEKIMHRDRRRCVFTAKGDRPSLLQNTDIIRPEVNFRIWTTVGYDYAII</sequence>
<accession>A0AAD7N3D4</accession>
<evidence type="ECO:0000313" key="1">
    <source>
        <dbReference type="EMBL" id="KAJ7742703.1"/>
    </source>
</evidence>
<proteinExistence type="predicted"/>
<dbReference type="EMBL" id="JARJLG010000116">
    <property type="protein sequence ID" value="KAJ7742703.1"/>
    <property type="molecule type" value="Genomic_DNA"/>
</dbReference>